<dbReference type="SMART" id="SM00398">
    <property type="entry name" value="HMG"/>
    <property type="match status" value="2"/>
</dbReference>
<evidence type="ECO:0000313" key="6">
    <source>
        <dbReference type="Proteomes" id="UP001201980"/>
    </source>
</evidence>
<dbReference type="PANTHER" id="PTHR48112">
    <property type="entry name" value="HIGH MOBILITY GROUP PROTEIN DSP1"/>
    <property type="match status" value="1"/>
</dbReference>
<evidence type="ECO:0000259" key="4">
    <source>
        <dbReference type="PROSITE" id="PS50118"/>
    </source>
</evidence>
<dbReference type="InterPro" id="IPR009071">
    <property type="entry name" value="HMG_box_dom"/>
</dbReference>
<dbReference type="InterPro" id="IPR036910">
    <property type="entry name" value="HMG_box_dom_sf"/>
</dbReference>
<name>A0AAD5WXG5_9PEZI</name>
<keyword evidence="2" id="KW-0539">Nucleus</keyword>
<evidence type="ECO:0000256" key="2">
    <source>
        <dbReference type="PROSITE-ProRule" id="PRU00267"/>
    </source>
</evidence>
<evidence type="ECO:0000256" key="3">
    <source>
        <dbReference type="SAM" id="MobiDB-lite"/>
    </source>
</evidence>
<reference evidence="5" key="1">
    <citation type="submission" date="2022-07" db="EMBL/GenBank/DDBJ databases">
        <title>Draft genome sequence of Zalerion maritima ATCC 34329, a (micro)plastics degrading marine fungus.</title>
        <authorList>
            <person name="Paco A."/>
            <person name="Goncalves M.F.M."/>
            <person name="Rocha-Santos T.A.P."/>
            <person name="Alves A."/>
        </authorList>
    </citation>
    <scope>NUCLEOTIDE SEQUENCE</scope>
    <source>
        <strain evidence="5">ATCC 34329</strain>
    </source>
</reference>
<dbReference type="InterPro" id="IPR050342">
    <property type="entry name" value="HMGB"/>
</dbReference>
<organism evidence="5 6">
    <name type="scientific">Zalerion maritima</name>
    <dbReference type="NCBI Taxonomy" id="339359"/>
    <lineage>
        <taxon>Eukaryota</taxon>
        <taxon>Fungi</taxon>
        <taxon>Dikarya</taxon>
        <taxon>Ascomycota</taxon>
        <taxon>Pezizomycotina</taxon>
        <taxon>Sordariomycetes</taxon>
        <taxon>Lulworthiomycetidae</taxon>
        <taxon>Lulworthiales</taxon>
        <taxon>Lulworthiaceae</taxon>
        <taxon>Zalerion</taxon>
    </lineage>
</organism>
<dbReference type="SUPFAM" id="SSF47095">
    <property type="entry name" value="HMG-box"/>
    <property type="match status" value="2"/>
</dbReference>
<keyword evidence="1 2" id="KW-0238">DNA-binding</keyword>
<dbReference type="PANTHER" id="PTHR48112:SF22">
    <property type="entry name" value="MITOCHONDRIAL TRANSCRIPTION FACTOR A, ISOFORM B"/>
    <property type="match status" value="1"/>
</dbReference>
<keyword evidence="6" id="KW-1185">Reference proteome</keyword>
<evidence type="ECO:0000313" key="5">
    <source>
        <dbReference type="EMBL" id="KAJ2907025.1"/>
    </source>
</evidence>
<dbReference type="Proteomes" id="UP001201980">
    <property type="component" value="Unassembled WGS sequence"/>
</dbReference>
<feature type="compositionally biased region" description="Basic and acidic residues" evidence="3">
    <location>
        <begin position="311"/>
        <end position="325"/>
    </location>
</feature>
<dbReference type="GO" id="GO:0005634">
    <property type="term" value="C:nucleus"/>
    <property type="evidence" value="ECO:0007669"/>
    <property type="project" value="UniProtKB-UniRule"/>
</dbReference>
<dbReference type="AlphaFoldDB" id="A0AAD5WXG5"/>
<feature type="DNA-binding region" description="HMG box" evidence="2">
    <location>
        <begin position="267"/>
        <end position="327"/>
    </location>
</feature>
<dbReference type="Gene3D" id="1.10.30.10">
    <property type="entry name" value="High mobility group box domain"/>
    <property type="match status" value="2"/>
</dbReference>
<dbReference type="PROSITE" id="PS50118">
    <property type="entry name" value="HMG_BOX_2"/>
    <property type="match status" value="1"/>
</dbReference>
<dbReference type="EMBL" id="JAKWBI020000005">
    <property type="protein sequence ID" value="KAJ2907025.1"/>
    <property type="molecule type" value="Genomic_DNA"/>
</dbReference>
<feature type="compositionally biased region" description="Basic residues" evidence="3">
    <location>
        <begin position="89"/>
        <end position="126"/>
    </location>
</feature>
<feature type="domain" description="HMG box" evidence="4">
    <location>
        <begin position="267"/>
        <end position="327"/>
    </location>
</feature>
<dbReference type="CDD" id="cd00084">
    <property type="entry name" value="HMG-box_SF"/>
    <property type="match status" value="2"/>
</dbReference>
<feature type="region of interest" description="Disordered" evidence="3">
    <location>
        <begin position="286"/>
        <end position="334"/>
    </location>
</feature>
<proteinExistence type="predicted"/>
<comment type="caution">
    <text evidence="5">The sequence shown here is derived from an EMBL/GenBank/DDBJ whole genome shotgun (WGS) entry which is preliminary data.</text>
</comment>
<feature type="region of interest" description="Disordered" evidence="3">
    <location>
        <begin position="75"/>
        <end position="139"/>
    </location>
</feature>
<gene>
    <name evidence="5" type="ORF">MKZ38_008593</name>
</gene>
<dbReference type="GO" id="GO:0003677">
    <property type="term" value="F:DNA binding"/>
    <property type="evidence" value="ECO:0007669"/>
    <property type="project" value="UniProtKB-UniRule"/>
</dbReference>
<sequence length="334" mass="36766">MLSTSFGRVVVTRHAIMAGSLRLAARTKVMKVTPLAAARRVLSLSNGSVSAGTARSFSSSPVVFVATKKRTATAATRKKTTAKKTTASKSKKATATKRKKTGMAAKKKKAAPKKKKKAVTKKRTTRTGKVLTPKQKAARKEKAVKAKLIAKVKDLKQTALLKEEPRNGGSSAWVLFTNQKRPELQAKGYDQKGVLTQASQEFKTLPESEMEKLRALAKANHEKYIATHEAWIKSHTPTQIAEANKARGSLKRLGLKTRHTLRDERVPKRPLTPWVCFASQKMKDRPAGSTITETLKAAGPQWASMSASQKRPYEDLSSRDKKRYEQQSQVAFGS</sequence>
<accession>A0AAD5WXG5</accession>
<evidence type="ECO:0000256" key="1">
    <source>
        <dbReference type="ARBA" id="ARBA00023125"/>
    </source>
</evidence>
<protein>
    <recommendedName>
        <fullName evidence="4">HMG box domain-containing protein</fullName>
    </recommendedName>
</protein>
<dbReference type="Pfam" id="PF00505">
    <property type="entry name" value="HMG_box"/>
    <property type="match status" value="1"/>
</dbReference>